<gene>
    <name evidence="2" type="ORF">UT64_C0065G0005</name>
</gene>
<dbReference type="AlphaFoldDB" id="A0A0G0T0E5"/>
<protein>
    <recommendedName>
        <fullName evidence="4">Copper amine oxidase-like protein</fullName>
    </recommendedName>
</protein>
<comment type="caution">
    <text evidence="2">The sequence shown here is derived from an EMBL/GenBank/DDBJ whole genome shotgun (WGS) entry which is preliminary data.</text>
</comment>
<dbReference type="Proteomes" id="UP000034137">
    <property type="component" value="Unassembled WGS sequence"/>
</dbReference>
<dbReference type="EMBL" id="LBXO01000065">
    <property type="protein sequence ID" value="KKR31307.1"/>
    <property type="molecule type" value="Genomic_DNA"/>
</dbReference>
<keyword evidence="1" id="KW-0732">Signal</keyword>
<reference evidence="2 3" key="1">
    <citation type="journal article" date="2015" name="Nature">
        <title>rRNA introns, odd ribosomes, and small enigmatic genomes across a large radiation of phyla.</title>
        <authorList>
            <person name="Brown C.T."/>
            <person name="Hug L.A."/>
            <person name="Thomas B.C."/>
            <person name="Sharon I."/>
            <person name="Castelle C.J."/>
            <person name="Singh A."/>
            <person name="Wilkins M.J."/>
            <person name="Williams K.H."/>
            <person name="Banfield J.F."/>
        </authorList>
    </citation>
    <scope>NUCLEOTIDE SEQUENCE [LARGE SCALE GENOMIC DNA]</scope>
</reference>
<evidence type="ECO:0008006" key="4">
    <source>
        <dbReference type="Google" id="ProtNLM"/>
    </source>
</evidence>
<accession>A0A0G0T0E5</accession>
<dbReference type="Pfam" id="PF09826">
    <property type="entry name" value="Beta_propel"/>
    <property type="match status" value="1"/>
</dbReference>
<evidence type="ECO:0000313" key="2">
    <source>
        <dbReference type="EMBL" id="KKR31307.1"/>
    </source>
</evidence>
<proteinExistence type="predicted"/>
<feature type="signal peptide" evidence="1">
    <location>
        <begin position="1"/>
        <end position="20"/>
    </location>
</feature>
<evidence type="ECO:0000256" key="1">
    <source>
        <dbReference type="SAM" id="SignalP"/>
    </source>
</evidence>
<feature type="chain" id="PRO_5002534405" description="Copper amine oxidase-like protein" evidence="1">
    <location>
        <begin position="21"/>
        <end position="747"/>
    </location>
</feature>
<organism evidence="2 3">
    <name type="scientific">Candidatus Falkowbacteria bacterium GW2011_GWF2_39_8</name>
    <dbReference type="NCBI Taxonomy" id="1618642"/>
    <lineage>
        <taxon>Bacteria</taxon>
        <taxon>Candidatus Falkowiibacteriota</taxon>
    </lineage>
</organism>
<evidence type="ECO:0000313" key="3">
    <source>
        <dbReference type="Proteomes" id="UP000034137"/>
    </source>
</evidence>
<dbReference type="PROSITE" id="PS51257">
    <property type="entry name" value="PROKAR_LIPOPROTEIN"/>
    <property type="match status" value="1"/>
</dbReference>
<dbReference type="InterPro" id="IPR019198">
    <property type="entry name" value="Beta_propeller_containing"/>
</dbReference>
<name>A0A0G0T0E5_9BACT</name>
<sequence>MKTKKVFSILFLMAAIVSLSGCSLNIFKKNNPPDQNQVKDIPPVVNDKIKKFATIDELKKFIKENQAVPAANDLFSAREGMMNKTVAEDSAGSAPANGGGADFSKTNIQIEGVDEADIIKTDGKYIYTFSNQKLNIIEAFPAEGAKIVSTIELDAQPQNLYLDGNALVVFGQKYSPIKPLSNSPVSNPETAVENKMNIGMIREMILPNPQSTFTFLKVYDLSDKQSPKLSRDLAFEGNYSDSRLIDGYLYFVTSKYSYSDDNPLPIIMRNGEVSAADQMPSVFYFDIPYNSFNFTTVTAINIKDSNQKESGQTYLLSSQQNMFVSENNIYITYTKNFDENKVVLETTREMVEPKISVKDQEKIKKIEAADEEVISKEEKLNKINIVLSQYLASLAPADVEKINQEITNKIKEKYKNLADELEKTSIHKISINKEKIEYKNFAEVKGQVLNQFSMDESDGFFRIATTRNRVWSQFVDEKEADSSNNLFILDENLKQVGALEGLAKGERIYSVRFMGKRAYMVTFKQTDPLFVIDLAIPTDPKVLGELKIPGFSNYLHLYDENTLIGIGKETTEDPSGRVLTGGLKISLFDVTKADQPIELDKYVAGDMGSDSVALYDHKAFLFSKEKQLLVLPVSLTEKTNDQSWGKFVFGGAMVFMVDGKKITLKGKIDHSDNGKAGNVESLNGYSYYDNTVKRSLYIDETLYTLSGKYLNMNNLKDLKQINSLEIKSEEQGVQPKYNPEMDGEIVY</sequence>